<proteinExistence type="predicted"/>
<sequence>MRGGDAVLESALKMTNVGLSQSNGGKKSLDGETIPKSGNRAVLVSRAITRDSDHLEAFTPPTTLPPLLLYISTTILSFTFDTLVLY</sequence>
<dbReference type="EMBL" id="JAMKPW020000004">
    <property type="protein sequence ID" value="KAK8219279.1"/>
    <property type="molecule type" value="Genomic_DNA"/>
</dbReference>
<gene>
    <name evidence="1" type="ORF">M8818_001013</name>
</gene>
<reference evidence="1" key="1">
    <citation type="submission" date="2024-02" db="EMBL/GenBank/DDBJ databases">
        <title>Metagenome Assembled Genome of Zalaria obscura JY119.</title>
        <authorList>
            <person name="Vighnesh L."/>
            <person name="Jagadeeshwari U."/>
            <person name="Venkata Ramana C."/>
            <person name="Sasikala C."/>
        </authorList>
    </citation>
    <scope>NUCLEOTIDE SEQUENCE</scope>
    <source>
        <strain evidence="1">JY119</strain>
    </source>
</reference>
<organism evidence="1 2">
    <name type="scientific">Zalaria obscura</name>
    <dbReference type="NCBI Taxonomy" id="2024903"/>
    <lineage>
        <taxon>Eukaryota</taxon>
        <taxon>Fungi</taxon>
        <taxon>Dikarya</taxon>
        <taxon>Ascomycota</taxon>
        <taxon>Pezizomycotina</taxon>
        <taxon>Dothideomycetes</taxon>
        <taxon>Dothideomycetidae</taxon>
        <taxon>Dothideales</taxon>
        <taxon>Zalariaceae</taxon>
        <taxon>Zalaria</taxon>
    </lineage>
</organism>
<evidence type="ECO:0000313" key="1">
    <source>
        <dbReference type="EMBL" id="KAK8219279.1"/>
    </source>
</evidence>
<dbReference type="Proteomes" id="UP001320706">
    <property type="component" value="Unassembled WGS sequence"/>
</dbReference>
<name>A0ACC3SPG6_9PEZI</name>
<comment type="caution">
    <text evidence="1">The sequence shown here is derived from an EMBL/GenBank/DDBJ whole genome shotgun (WGS) entry which is preliminary data.</text>
</comment>
<accession>A0ACC3SPG6</accession>
<protein>
    <submittedName>
        <fullName evidence="1">Uncharacterized protein</fullName>
    </submittedName>
</protein>
<evidence type="ECO:0000313" key="2">
    <source>
        <dbReference type="Proteomes" id="UP001320706"/>
    </source>
</evidence>
<keyword evidence="2" id="KW-1185">Reference proteome</keyword>